<dbReference type="OrthoDB" id="441172at2759"/>
<protein>
    <submittedName>
        <fullName evidence="9">Charged multivesicular body protein 6</fullName>
    </submittedName>
</protein>
<dbReference type="STRING" id="105785.A0A2J7Q371"/>
<dbReference type="FunCoup" id="A0A2J7Q371">
    <property type="interactions" value="1411"/>
</dbReference>
<keyword evidence="10" id="KW-1185">Reference proteome</keyword>
<dbReference type="AlphaFoldDB" id="A0A2J7Q371"/>
<evidence type="ECO:0000256" key="1">
    <source>
        <dbReference type="ARBA" id="ARBA00004608"/>
    </source>
</evidence>
<organism evidence="9 10">
    <name type="scientific">Cryptotermes secundus</name>
    <dbReference type="NCBI Taxonomy" id="105785"/>
    <lineage>
        <taxon>Eukaryota</taxon>
        <taxon>Metazoa</taxon>
        <taxon>Ecdysozoa</taxon>
        <taxon>Arthropoda</taxon>
        <taxon>Hexapoda</taxon>
        <taxon>Insecta</taxon>
        <taxon>Pterygota</taxon>
        <taxon>Neoptera</taxon>
        <taxon>Polyneoptera</taxon>
        <taxon>Dictyoptera</taxon>
        <taxon>Blattodea</taxon>
        <taxon>Blattoidea</taxon>
        <taxon>Termitoidae</taxon>
        <taxon>Kalotermitidae</taxon>
        <taxon>Cryptotermitinae</taxon>
        <taxon>Cryptotermes</taxon>
    </lineage>
</organism>
<proteinExistence type="inferred from homology"/>
<dbReference type="GO" id="GO:0006900">
    <property type="term" value="P:vesicle budding from membrane"/>
    <property type="evidence" value="ECO:0007669"/>
    <property type="project" value="TreeGrafter"/>
</dbReference>
<feature type="coiled-coil region" evidence="7">
    <location>
        <begin position="18"/>
        <end position="74"/>
    </location>
</feature>
<keyword evidence="5" id="KW-0653">Protein transport</keyword>
<evidence type="ECO:0000256" key="6">
    <source>
        <dbReference type="ARBA" id="ARBA00023136"/>
    </source>
</evidence>
<evidence type="ECO:0000256" key="5">
    <source>
        <dbReference type="ARBA" id="ARBA00022927"/>
    </source>
</evidence>
<evidence type="ECO:0000313" key="9">
    <source>
        <dbReference type="EMBL" id="PNF23024.1"/>
    </source>
</evidence>
<dbReference type="Proteomes" id="UP000235965">
    <property type="component" value="Unassembled WGS sequence"/>
</dbReference>
<accession>A0A2J7Q371</accession>
<keyword evidence="6" id="KW-0472">Membrane</keyword>
<dbReference type="InterPro" id="IPR005024">
    <property type="entry name" value="Snf7_fam"/>
</dbReference>
<sequence>MGILFGKSKKPQSRVTEYDRAVLQLKQQRDKIKQYQKRIEQTLEKDRQLARKLLQDGKKDRAKLLLRKKRYQEQILQKTDGQLENLERLVHDIEFSRIEMQVIDGLKVGNEALKKIHEVLNVDEVERILEETREGIEKQREIDDLLVGVLTPDDEEAVEGELERIIQAEMPDVPEEEPLAAEPALPDVPSEPEKAREGRRKEKVALEVA</sequence>
<evidence type="ECO:0000256" key="3">
    <source>
        <dbReference type="ARBA" id="ARBA00022448"/>
    </source>
</evidence>
<feature type="region of interest" description="Disordered" evidence="8">
    <location>
        <begin position="170"/>
        <end position="209"/>
    </location>
</feature>
<dbReference type="GO" id="GO:0032511">
    <property type="term" value="P:late endosome to vacuole transport via multivesicular body sorting pathway"/>
    <property type="evidence" value="ECO:0007669"/>
    <property type="project" value="TreeGrafter"/>
</dbReference>
<comment type="caution">
    <text evidence="9">The sequence shown here is derived from an EMBL/GenBank/DDBJ whole genome shotgun (WGS) entry which is preliminary data.</text>
</comment>
<reference evidence="9 10" key="1">
    <citation type="submission" date="2017-12" db="EMBL/GenBank/DDBJ databases">
        <title>Hemimetabolous genomes reveal molecular basis of termite eusociality.</title>
        <authorList>
            <person name="Harrison M.C."/>
            <person name="Jongepier E."/>
            <person name="Robertson H.M."/>
            <person name="Arning N."/>
            <person name="Bitard-Feildel T."/>
            <person name="Chao H."/>
            <person name="Childers C.P."/>
            <person name="Dinh H."/>
            <person name="Doddapaneni H."/>
            <person name="Dugan S."/>
            <person name="Gowin J."/>
            <person name="Greiner C."/>
            <person name="Han Y."/>
            <person name="Hu H."/>
            <person name="Hughes D.S.T."/>
            <person name="Huylmans A.-K."/>
            <person name="Kemena C."/>
            <person name="Kremer L.P.M."/>
            <person name="Lee S.L."/>
            <person name="Lopez-Ezquerra A."/>
            <person name="Mallet L."/>
            <person name="Monroy-Kuhn J.M."/>
            <person name="Moser A."/>
            <person name="Murali S.C."/>
            <person name="Muzny D.M."/>
            <person name="Otani S."/>
            <person name="Piulachs M.-D."/>
            <person name="Poelchau M."/>
            <person name="Qu J."/>
            <person name="Schaub F."/>
            <person name="Wada-Katsumata A."/>
            <person name="Worley K.C."/>
            <person name="Xie Q."/>
            <person name="Ylla G."/>
            <person name="Poulsen M."/>
            <person name="Gibbs R.A."/>
            <person name="Schal C."/>
            <person name="Richards S."/>
            <person name="Belles X."/>
            <person name="Korb J."/>
            <person name="Bornberg-Bauer E."/>
        </authorList>
    </citation>
    <scope>NUCLEOTIDE SEQUENCE [LARGE SCALE GENOMIC DNA]</scope>
    <source>
        <tissue evidence="9">Whole body</tissue>
    </source>
</reference>
<name>A0A2J7Q371_9NEOP</name>
<dbReference type="PANTHER" id="PTHR22761">
    <property type="entry name" value="CHARGED MULTIVESICULAR BODY PROTEIN"/>
    <property type="match status" value="1"/>
</dbReference>
<evidence type="ECO:0000256" key="4">
    <source>
        <dbReference type="ARBA" id="ARBA00022753"/>
    </source>
</evidence>
<evidence type="ECO:0000256" key="8">
    <source>
        <dbReference type="SAM" id="MobiDB-lite"/>
    </source>
</evidence>
<evidence type="ECO:0000256" key="2">
    <source>
        <dbReference type="ARBA" id="ARBA00006190"/>
    </source>
</evidence>
<dbReference type="Pfam" id="PF03357">
    <property type="entry name" value="Snf7"/>
    <property type="match status" value="1"/>
</dbReference>
<dbReference type="GO" id="GO:0005771">
    <property type="term" value="C:multivesicular body"/>
    <property type="evidence" value="ECO:0007669"/>
    <property type="project" value="TreeGrafter"/>
</dbReference>
<comment type="subcellular location">
    <subcellularLocation>
        <location evidence="1">Endosome membrane</location>
    </subcellularLocation>
</comment>
<evidence type="ECO:0000313" key="10">
    <source>
        <dbReference type="Proteomes" id="UP000235965"/>
    </source>
</evidence>
<keyword evidence="3" id="KW-0813">Transport</keyword>
<comment type="similarity">
    <text evidence="2">Belongs to the SNF7 family.</text>
</comment>
<keyword evidence="4" id="KW-0967">Endosome</keyword>
<dbReference type="EMBL" id="NEVH01019069">
    <property type="protein sequence ID" value="PNF23024.1"/>
    <property type="molecule type" value="Genomic_DNA"/>
</dbReference>
<gene>
    <name evidence="9" type="primary">chmp6</name>
    <name evidence="9" type="ORF">B7P43_G09826</name>
</gene>
<evidence type="ECO:0000256" key="7">
    <source>
        <dbReference type="SAM" id="Coils"/>
    </source>
</evidence>
<keyword evidence="7" id="KW-0175">Coiled coil</keyword>
<dbReference type="PANTHER" id="PTHR22761:SF5">
    <property type="entry name" value="CHARGED MULTIVESICULAR BODY PROTEIN 6"/>
    <property type="match status" value="1"/>
</dbReference>
<feature type="compositionally biased region" description="Basic and acidic residues" evidence="8">
    <location>
        <begin position="191"/>
        <end position="209"/>
    </location>
</feature>
<dbReference type="GO" id="GO:0000815">
    <property type="term" value="C:ESCRT III complex"/>
    <property type="evidence" value="ECO:0007669"/>
    <property type="project" value="TreeGrafter"/>
</dbReference>
<dbReference type="GO" id="GO:0015031">
    <property type="term" value="P:protein transport"/>
    <property type="evidence" value="ECO:0007669"/>
    <property type="project" value="UniProtKB-KW"/>
</dbReference>
<dbReference type="Gene3D" id="6.10.140.1230">
    <property type="match status" value="1"/>
</dbReference>
<dbReference type="InParanoid" id="A0A2J7Q371"/>